<dbReference type="EMBL" id="JADCNM010000002">
    <property type="protein sequence ID" value="KAG0493737.1"/>
    <property type="molecule type" value="Genomic_DNA"/>
</dbReference>
<evidence type="ECO:0000313" key="1">
    <source>
        <dbReference type="EMBL" id="KAG0491690.1"/>
    </source>
</evidence>
<name>A0A835RX96_VANPL</name>
<sequence length="63" mass="7118">MPCHLIEHHHNGHPTHAGSRALALDRALELTALALIKTPGSRIKTRFSVKRTTLRRWITRLGC</sequence>
<protein>
    <submittedName>
        <fullName evidence="2">Uncharacterized protein</fullName>
    </submittedName>
</protein>
<evidence type="ECO:0000313" key="2">
    <source>
        <dbReference type="EMBL" id="KAG0493737.1"/>
    </source>
</evidence>
<evidence type="ECO:0000313" key="4">
    <source>
        <dbReference type="Proteomes" id="UP000639772"/>
    </source>
</evidence>
<dbReference type="EMBL" id="JADCNL010000002">
    <property type="protein sequence ID" value="KAG0491690.1"/>
    <property type="molecule type" value="Genomic_DNA"/>
</dbReference>
<dbReference type="Proteomes" id="UP000639772">
    <property type="component" value="Unassembled WGS sequence"/>
</dbReference>
<keyword evidence="3" id="KW-1185">Reference proteome</keyword>
<reference evidence="3 4" key="1">
    <citation type="journal article" date="2020" name="Nat. Food">
        <title>A phased Vanilla planifolia genome enables genetic improvement of flavour and production.</title>
        <authorList>
            <person name="Hasing T."/>
            <person name="Tang H."/>
            <person name="Brym M."/>
            <person name="Khazi F."/>
            <person name="Huang T."/>
            <person name="Chambers A.H."/>
        </authorList>
    </citation>
    <scope>NUCLEOTIDE SEQUENCE [LARGE SCALE GENOMIC DNA]</scope>
    <source>
        <tissue evidence="2">Leaf</tissue>
    </source>
</reference>
<accession>A0A835RX96</accession>
<organism evidence="2 4">
    <name type="scientific">Vanilla planifolia</name>
    <name type="common">Vanilla</name>
    <dbReference type="NCBI Taxonomy" id="51239"/>
    <lineage>
        <taxon>Eukaryota</taxon>
        <taxon>Viridiplantae</taxon>
        <taxon>Streptophyta</taxon>
        <taxon>Embryophyta</taxon>
        <taxon>Tracheophyta</taxon>
        <taxon>Spermatophyta</taxon>
        <taxon>Magnoliopsida</taxon>
        <taxon>Liliopsida</taxon>
        <taxon>Asparagales</taxon>
        <taxon>Orchidaceae</taxon>
        <taxon>Vanilloideae</taxon>
        <taxon>Vanilleae</taxon>
        <taxon>Vanilla</taxon>
    </lineage>
</organism>
<dbReference type="Proteomes" id="UP000636800">
    <property type="component" value="Chromosome 2"/>
</dbReference>
<evidence type="ECO:0000313" key="3">
    <source>
        <dbReference type="Proteomes" id="UP000636800"/>
    </source>
</evidence>
<comment type="caution">
    <text evidence="2">The sequence shown here is derived from an EMBL/GenBank/DDBJ whole genome shotgun (WGS) entry which is preliminary data.</text>
</comment>
<proteinExistence type="predicted"/>
<dbReference type="AlphaFoldDB" id="A0A835RX96"/>
<gene>
    <name evidence="2" type="ORF">HPP92_004731</name>
    <name evidence="1" type="ORF">HPP92_005088</name>
</gene>